<reference evidence="2" key="1">
    <citation type="submission" date="2019-08" db="EMBL/GenBank/DDBJ databases">
        <title>The improved chromosome-level genome for the pearl oyster Pinctada fucata martensii using PacBio sequencing and Hi-C.</title>
        <authorList>
            <person name="Zheng Z."/>
        </authorList>
    </citation>
    <scope>NUCLEOTIDE SEQUENCE</scope>
    <source>
        <strain evidence="2">ZZ-2019</strain>
        <tissue evidence="2">Adductor muscle</tissue>
    </source>
</reference>
<feature type="region of interest" description="Disordered" evidence="1">
    <location>
        <begin position="105"/>
        <end position="146"/>
    </location>
</feature>
<name>A0AA89BLF1_PINIB</name>
<feature type="region of interest" description="Disordered" evidence="1">
    <location>
        <begin position="41"/>
        <end position="64"/>
    </location>
</feature>
<gene>
    <name evidence="2" type="ORF">FSP39_003315</name>
</gene>
<dbReference type="AlphaFoldDB" id="A0AA89BLF1"/>
<dbReference type="Proteomes" id="UP001186944">
    <property type="component" value="Unassembled WGS sequence"/>
</dbReference>
<comment type="caution">
    <text evidence="2">The sequence shown here is derived from an EMBL/GenBank/DDBJ whole genome shotgun (WGS) entry which is preliminary data.</text>
</comment>
<organism evidence="2 3">
    <name type="scientific">Pinctada imbricata</name>
    <name type="common">Atlantic pearl-oyster</name>
    <name type="synonym">Pinctada martensii</name>
    <dbReference type="NCBI Taxonomy" id="66713"/>
    <lineage>
        <taxon>Eukaryota</taxon>
        <taxon>Metazoa</taxon>
        <taxon>Spiralia</taxon>
        <taxon>Lophotrochozoa</taxon>
        <taxon>Mollusca</taxon>
        <taxon>Bivalvia</taxon>
        <taxon>Autobranchia</taxon>
        <taxon>Pteriomorphia</taxon>
        <taxon>Pterioida</taxon>
        <taxon>Pterioidea</taxon>
        <taxon>Pteriidae</taxon>
        <taxon>Pinctada</taxon>
    </lineage>
</organism>
<evidence type="ECO:0000313" key="3">
    <source>
        <dbReference type="Proteomes" id="UP001186944"/>
    </source>
</evidence>
<keyword evidence="3" id="KW-1185">Reference proteome</keyword>
<evidence type="ECO:0000313" key="2">
    <source>
        <dbReference type="EMBL" id="KAK3085439.1"/>
    </source>
</evidence>
<evidence type="ECO:0000256" key="1">
    <source>
        <dbReference type="SAM" id="MobiDB-lite"/>
    </source>
</evidence>
<protein>
    <submittedName>
        <fullName evidence="2">Uncharacterized protein</fullName>
    </submittedName>
</protein>
<accession>A0AA89BLF1</accession>
<sequence>MVPMRQENDCVPERHQPDERLSADYLREKYKILMADEFEVSKVTGSSSRSQDPPVAITSDGRYAYRSDPNEQCKVYTSNMQRDALVIKKNADELIENNSPRKVYEKSTPVTSGISGHDVAVWPDVQTGPSQSHMNNFPRPTAEMKTVKSICPKIDAKEQ</sequence>
<dbReference type="EMBL" id="VSWD01000012">
    <property type="protein sequence ID" value="KAK3085439.1"/>
    <property type="molecule type" value="Genomic_DNA"/>
</dbReference>
<proteinExistence type="predicted"/>